<reference evidence="2 3" key="1">
    <citation type="submission" date="2023-01" db="EMBL/GenBank/DDBJ databases">
        <title>Analysis of 21 Apiospora genomes using comparative genomics revels a genus with tremendous synthesis potential of carbohydrate active enzymes and secondary metabolites.</title>
        <authorList>
            <person name="Sorensen T."/>
        </authorList>
    </citation>
    <scope>NUCLEOTIDE SEQUENCE [LARGE SCALE GENOMIC DNA]</scope>
    <source>
        <strain evidence="2 3">CBS 135458</strain>
    </source>
</reference>
<protein>
    <submittedName>
        <fullName evidence="2">Uncharacterized protein</fullName>
    </submittedName>
</protein>
<evidence type="ECO:0000313" key="2">
    <source>
        <dbReference type="EMBL" id="KAK8076347.1"/>
    </source>
</evidence>
<dbReference type="Proteomes" id="UP001480595">
    <property type="component" value="Unassembled WGS sequence"/>
</dbReference>
<name>A0ABR1VYR7_9PEZI</name>
<dbReference type="EMBL" id="JAQQWL010000004">
    <property type="protein sequence ID" value="KAK8076347.1"/>
    <property type="molecule type" value="Genomic_DNA"/>
</dbReference>
<accession>A0ABR1VYR7</accession>
<dbReference type="RefSeq" id="XP_066719306.1">
    <property type="nucleotide sequence ID" value="XM_066855028.1"/>
</dbReference>
<dbReference type="GeneID" id="92088091"/>
<organism evidence="2 3">
    <name type="scientific">Apiospora phragmitis</name>
    <dbReference type="NCBI Taxonomy" id="2905665"/>
    <lineage>
        <taxon>Eukaryota</taxon>
        <taxon>Fungi</taxon>
        <taxon>Dikarya</taxon>
        <taxon>Ascomycota</taxon>
        <taxon>Pezizomycotina</taxon>
        <taxon>Sordariomycetes</taxon>
        <taxon>Xylariomycetidae</taxon>
        <taxon>Amphisphaeriales</taxon>
        <taxon>Apiosporaceae</taxon>
        <taxon>Apiospora</taxon>
    </lineage>
</organism>
<keyword evidence="3" id="KW-1185">Reference proteome</keyword>
<feature type="region of interest" description="Disordered" evidence="1">
    <location>
        <begin position="50"/>
        <end position="74"/>
    </location>
</feature>
<proteinExistence type="predicted"/>
<comment type="caution">
    <text evidence="2">The sequence shown here is derived from an EMBL/GenBank/DDBJ whole genome shotgun (WGS) entry which is preliminary data.</text>
</comment>
<gene>
    <name evidence="2" type="ORF">PG994_003619</name>
</gene>
<evidence type="ECO:0000313" key="3">
    <source>
        <dbReference type="Proteomes" id="UP001480595"/>
    </source>
</evidence>
<sequence>MCWLMILDGPDQSAGLRQKGIGNVLAGAASDVTTSELFYDDSHVSSVSAAKINSQSHRRPPELLGAEAYTQRAG</sequence>
<evidence type="ECO:0000256" key="1">
    <source>
        <dbReference type="SAM" id="MobiDB-lite"/>
    </source>
</evidence>